<dbReference type="Gene3D" id="3.40.50.720">
    <property type="entry name" value="NAD(P)-binding Rossmann-like Domain"/>
    <property type="match status" value="1"/>
</dbReference>
<dbReference type="Proteomes" id="UP000295560">
    <property type="component" value="Unassembled WGS sequence"/>
</dbReference>
<keyword evidence="3" id="KW-1185">Reference proteome</keyword>
<dbReference type="InterPro" id="IPR008030">
    <property type="entry name" value="NmrA-like"/>
</dbReference>
<sequence>MIVVIGATGAIGGALARRLAADGVPFRALVRRPDVSVPGAETVVADLDDRSSLPAAFDGATRLFLNAGGAVPVDGPQPMIAQQEAAIDAAVDTGVEHVVKISVLGVADGGPLAVGAHARIERHLAASGLAATVLRPSGFLQNLITGVAGFTADGALLDPYAGGAVGYIDAEDIAACAHAVLTGAAPGGGTHELTGPVALTHADLAAALSTVLGRPVGVSSPALDELEPTLVAQGLPPSFARDVAALATGVALGELAVVTPEVERLTGRPPRSAETFLAAHAAELRALLARP</sequence>
<comment type="caution">
    <text evidence="2">The sequence shown here is derived from an EMBL/GenBank/DDBJ whole genome shotgun (WGS) entry which is preliminary data.</text>
</comment>
<dbReference type="RefSeq" id="WP_207908905.1">
    <property type="nucleotide sequence ID" value="NZ_SMFZ01000002.1"/>
</dbReference>
<dbReference type="InterPro" id="IPR036291">
    <property type="entry name" value="NAD(P)-bd_dom_sf"/>
</dbReference>
<protein>
    <submittedName>
        <fullName evidence="2">Uncharacterized protein YbjT (DUF2867 family)</fullName>
    </submittedName>
</protein>
<gene>
    <name evidence="2" type="ORF">EV378_6136</name>
</gene>
<feature type="domain" description="NmrA-like" evidence="1">
    <location>
        <begin position="2"/>
        <end position="216"/>
    </location>
</feature>
<evidence type="ECO:0000313" key="3">
    <source>
        <dbReference type="Proteomes" id="UP000295560"/>
    </source>
</evidence>
<accession>A0A4R1HIQ4</accession>
<dbReference type="PANTHER" id="PTHR43162:SF1">
    <property type="entry name" value="PRESTALK A DIFFERENTIATION PROTEIN A"/>
    <property type="match status" value="1"/>
</dbReference>
<organism evidence="2 3">
    <name type="scientific">Pseudonocardia endophytica</name>
    <dbReference type="NCBI Taxonomy" id="401976"/>
    <lineage>
        <taxon>Bacteria</taxon>
        <taxon>Bacillati</taxon>
        <taxon>Actinomycetota</taxon>
        <taxon>Actinomycetes</taxon>
        <taxon>Pseudonocardiales</taxon>
        <taxon>Pseudonocardiaceae</taxon>
        <taxon>Pseudonocardia</taxon>
    </lineage>
</organism>
<dbReference type="Pfam" id="PF05368">
    <property type="entry name" value="NmrA"/>
    <property type="match status" value="1"/>
</dbReference>
<dbReference type="EMBL" id="SMFZ01000002">
    <property type="protein sequence ID" value="TCK22137.1"/>
    <property type="molecule type" value="Genomic_DNA"/>
</dbReference>
<name>A0A4R1HIQ4_PSEEN</name>
<dbReference type="Gene3D" id="3.90.25.10">
    <property type="entry name" value="UDP-galactose 4-epimerase, domain 1"/>
    <property type="match status" value="1"/>
</dbReference>
<dbReference type="InterPro" id="IPR051604">
    <property type="entry name" value="Ergot_Alk_Oxidoreductase"/>
</dbReference>
<evidence type="ECO:0000259" key="1">
    <source>
        <dbReference type="Pfam" id="PF05368"/>
    </source>
</evidence>
<dbReference type="SUPFAM" id="SSF51735">
    <property type="entry name" value="NAD(P)-binding Rossmann-fold domains"/>
    <property type="match status" value="1"/>
</dbReference>
<proteinExistence type="predicted"/>
<dbReference type="PANTHER" id="PTHR43162">
    <property type="match status" value="1"/>
</dbReference>
<reference evidence="2 3" key="1">
    <citation type="submission" date="2019-03" db="EMBL/GenBank/DDBJ databases">
        <title>Sequencing the genomes of 1000 actinobacteria strains.</title>
        <authorList>
            <person name="Klenk H.-P."/>
        </authorList>
    </citation>
    <scope>NUCLEOTIDE SEQUENCE [LARGE SCALE GENOMIC DNA]</scope>
    <source>
        <strain evidence="2 3">DSM 44969</strain>
    </source>
</reference>
<dbReference type="AlphaFoldDB" id="A0A4R1HIQ4"/>
<evidence type="ECO:0000313" key="2">
    <source>
        <dbReference type="EMBL" id="TCK22137.1"/>
    </source>
</evidence>